<evidence type="ECO:0000256" key="2">
    <source>
        <dbReference type="SAM" id="MobiDB-lite"/>
    </source>
</evidence>
<feature type="region of interest" description="Disordered" evidence="2">
    <location>
        <begin position="445"/>
        <end position="481"/>
    </location>
</feature>
<dbReference type="InterPro" id="IPR001461">
    <property type="entry name" value="Aspartic_peptidase_A1"/>
</dbReference>
<dbReference type="SUPFAM" id="SSF50630">
    <property type="entry name" value="Acid proteases"/>
    <property type="match status" value="1"/>
</dbReference>
<dbReference type="PRINTS" id="PR00792">
    <property type="entry name" value="PEPSIN"/>
</dbReference>
<name>A0ABR3TSL6_9PEZI</name>
<dbReference type="EMBL" id="JAKEKT020000029">
    <property type="protein sequence ID" value="KAL1643057.1"/>
    <property type="molecule type" value="Genomic_DNA"/>
</dbReference>
<keyword evidence="6" id="KW-1185">Reference proteome</keyword>
<feature type="compositionally biased region" description="Low complexity" evidence="2">
    <location>
        <begin position="457"/>
        <end position="469"/>
    </location>
</feature>
<feature type="region of interest" description="Disordered" evidence="2">
    <location>
        <begin position="538"/>
        <end position="557"/>
    </location>
</feature>
<evidence type="ECO:0000259" key="4">
    <source>
        <dbReference type="PROSITE" id="PS51767"/>
    </source>
</evidence>
<evidence type="ECO:0000313" key="5">
    <source>
        <dbReference type="EMBL" id="KAL1643057.1"/>
    </source>
</evidence>
<dbReference type="Pfam" id="PF00026">
    <property type="entry name" value="Asp"/>
    <property type="match status" value="1"/>
</dbReference>
<evidence type="ECO:0000313" key="6">
    <source>
        <dbReference type="Proteomes" id="UP001521184"/>
    </source>
</evidence>
<keyword evidence="3" id="KW-1133">Transmembrane helix</keyword>
<feature type="transmembrane region" description="Helical" evidence="3">
    <location>
        <begin position="417"/>
        <end position="438"/>
    </location>
</feature>
<dbReference type="PANTHER" id="PTHR47966">
    <property type="entry name" value="BETA-SITE APP-CLEAVING ENZYME, ISOFORM A-RELATED"/>
    <property type="match status" value="1"/>
</dbReference>
<keyword evidence="3" id="KW-0472">Membrane</keyword>
<proteinExistence type="inferred from homology"/>
<comment type="similarity">
    <text evidence="1">Belongs to the peptidase A1 family.</text>
</comment>
<dbReference type="InterPro" id="IPR034164">
    <property type="entry name" value="Pepsin-like_dom"/>
</dbReference>
<reference evidence="5 6" key="1">
    <citation type="journal article" date="2023" name="Plant Dis.">
        <title>First Report of Diplodia intermedia Causing Canker and Dieback Diseases on Apple Trees in Canada.</title>
        <authorList>
            <person name="Ellouze W."/>
            <person name="Ilyukhin E."/>
            <person name="Sulman M."/>
            <person name="Ali S."/>
        </authorList>
    </citation>
    <scope>NUCLEOTIDE SEQUENCE [LARGE SCALE GENOMIC DNA]</scope>
    <source>
        <strain evidence="5 6">M45-28</strain>
    </source>
</reference>
<protein>
    <recommendedName>
        <fullName evidence="4">Peptidase A1 domain-containing protein</fullName>
    </recommendedName>
</protein>
<keyword evidence="3" id="KW-0812">Transmembrane</keyword>
<organism evidence="5 6">
    <name type="scientific">Diplodia intermedia</name>
    <dbReference type="NCBI Taxonomy" id="856260"/>
    <lineage>
        <taxon>Eukaryota</taxon>
        <taxon>Fungi</taxon>
        <taxon>Dikarya</taxon>
        <taxon>Ascomycota</taxon>
        <taxon>Pezizomycotina</taxon>
        <taxon>Dothideomycetes</taxon>
        <taxon>Dothideomycetes incertae sedis</taxon>
        <taxon>Botryosphaeriales</taxon>
        <taxon>Botryosphaeriaceae</taxon>
        <taxon>Diplodia</taxon>
    </lineage>
</organism>
<dbReference type="InterPro" id="IPR033121">
    <property type="entry name" value="PEPTIDASE_A1"/>
</dbReference>
<dbReference type="Gene3D" id="2.40.70.10">
    <property type="entry name" value="Acid Proteases"/>
    <property type="match status" value="2"/>
</dbReference>
<sequence>MSARPAPTPYAAIRSEKWDGIDGNWSSFRISIGNPGQNFRVLVSTRGAAAWVPVPDGCQGDDAACPSSRGVELFDSSPSQGFVENRSNTWSLINYFSNDVEKNLELKDSGGMYGYDAIRLGFTEDTDAVKVNHSLVVGIFDTDYWLGLLGMSNAQINLDENDKPPSLIQVLNDTGTIPSQSYGHTAGAHYRGVHGNLVIGGYDQSRFHPPAHNFTFAEDLDQFLVVGVQSIYTNFSLAGMGDQNLVSNGHGHLSAIDSTVSQLWLPGDVCDNFAAAFGLSYDEASNYYLVNKTAHNKLLAANPTLKFRLGNRASNDPDNSVDIALPYAAFDLYIEPPAYPNTTRYFPIRRARNDTQYTLGRVLLQEAYLTVDYERGNFSLAQANYSDPMPASDIRAIHTLGWSPASPSPALSSGAKVGIAVGAVAGAVLALAGAYLCWWRPRRRSSEGEEERKKRPSVASAAAPTSTSTYLQEPPPHYQEEGKHYDYWATMQRREGQQRDDGHDGRGRRGSVVEMATGAEHQATRPELDGVGVGGGSYELPVGEEQGRGRPVHEMDVGGGDAAAVMAAAAAVAGEGSEGGEGRR</sequence>
<dbReference type="PANTHER" id="PTHR47966:SF51">
    <property type="entry name" value="BETA-SITE APP-CLEAVING ENZYME, ISOFORM A-RELATED"/>
    <property type="match status" value="1"/>
</dbReference>
<dbReference type="CDD" id="cd05471">
    <property type="entry name" value="pepsin_like"/>
    <property type="match status" value="1"/>
</dbReference>
<dbReference type="InterPro" id="IPR021109">
    <property type="entry name" value="Peptidase_aspartic_dom_sf"/>
</dbReference>
<dbReference type="Proteomes" id="UP001521184">
    <property type="component" value="Unassembled WGS sequence"/>
</dbReference>
<accession>A0ABR3TSL6</accession>
<feature type="compositionally biased region" description="Basic and acidic residues" evidence="2">
    <location>
        <begin position="545"/>
        <end position="556"/>
    </location>
</feature>
<feature type="domain" description="Peptidase A1" evidence="4">
    <location>
        <begin position="26"/>
        <end position="381"/>
    </location>
</feature>
<dbReference type="PROSITE" id="PS51767">
    <property type="entry name" value="PEPTIDASE_A1"/>
    <property type="match status" value="1"/>
</dbReference>
<gene>
    <name evidence="5" type="ORF">SLS58_005026</name>
</gene>
<evidence type="ECO:0000256" key="3">
    <source>
        <dbReference type="SAM" id="Phobius"/>
    </source>
</evidence>
<evidence type="ECO:0000256" key="1">
    <source>
        <dbReference type="ARBA" id="ARBA00007447"/>
    </source>
</evidence>
<comment type="caution">
    <text evidence="5">The sequence shown here is derived from an EMBL/GenBank/DDBJ whole genome shotgun (WGS) entry which is preliminary data.</text>
</comment>